<reference evidence="3 4" key="1">
    <citation type="journal article" date="2021" name="Environ. Microbiol.">
        <title>Gene family expansions and transcriptome signatures uncover fungal adaptations to wood decay.</title>
        <authorList>
            <person name="Hage H."/>
            <person name="Miyauchi S."/>
            <person name="Viragh M."/>
            <person name="Drula E."/>
            <person name="Min B."/>
            <person name="Chaduli D."/>
            <person name="Navarro D."/>
            <person name="Favel A."/>
            <person name="Norest M."/>
            <person name="Lesage-Meessen L."/>
            <person name="Balint B."/>
            <person name="Merenyi Z."/>
            <person name="de Eugenio L."/>
            <person name="Morin E."/>
            <person name="Martinez A.T."/>
            <person name="Baldrian P."/>
            <person name="Stursova M."/>
            <person name="Martinez M.J."/>
            <person name="Novotny C."/>
            <person name="Magnuson J.K."/>
            <person name="Spatafora J.W."/>
            <person name="Maurice S."/>
            <person name="Pangilinan J."/>
            <person name="Andreopoulos W."/>
            <person name="LaButti K."/>
            <person name="Hundley H."/>
            <person name="Na H."/>
            <person name="Kuo A."/>
            <person name="Barry K."/>
            <person name="Lipzen A."/>
            <person name="Henrissat B."/>
            <person name="Riley R."/>
            <person name="Ahrendt S."/>
            <person name="Nagy L.G."/>
            <person name="Grigoriev I.V."/>
            <person name="Martin F."/>
            <person name="Rosso M.N."/>
        </authorList>
    </citation>
    <scope>NUCLEOTIDE SEQUENCE [LARGE SCALE GENOMIC DNA]</scope>
    <source>
        <strain evidence="3 4">CIRM-BRFM 1785</strain>
    </source>
</reference>
<feature type="coiled-coil region" evidence="1">
    <location>
        <begin position="129"/>
        <end position="163"/>
    </location>
</feature>
<proteinExistence type="predicted"/>
<dbReference type="GeneID" id="72009423"/>
<feature type="compositionally biased region" description="Basic and acidic residues" evidence="2">
    <location>
        <begin position="31"/>
        <end position="42"/>
    </location>
</feature>
<gene>
    <name evidence="3" type="ORF">C8Q71DRAFT_892389</name>
</gene>
<dbReference type="EMBL" id="JADCUA010000005">
    <property type="protein sequence ID" value="KAH9839848.1"/>
    <property type="molecule type" value="Genomic_DNA"/>
</dbReference>
<evidence type="ECO:0000313" key="4">
    <source>
        <dbReference type="Proteomes" id="UP000814176"/>
    </source>
</evidence>
<comment type="caution">
    <text evidence="3">The sequence shown here is derived from an EMBL/GenBank/DDBJ whole genome shotgun (WGS) entry which is preliminary data.</text>
</comment>
<organism evidence="3 4">
    <name type="scientific">Rhodofomes roseus</name>
    <dbReference type="NCBI Taxonomy" id="34475"/>
    <lineage>
        <taxon>Eukaryota</taxon>
        <taxon>Fungi</taxon>
        <taxon>Dikarya</taxon>
        <taxon>Basidiomycota</taxon>
        <taxon>Agaricomycotina</taxon>
        <taxon>Agaricomycetes</taxon>
        <taxon>Polyporales</taxon>
        <taxon>Rhodofomes</taxon>
    </lineage>
</organism>
<protein>
    <submittedName>
        <fullName evidence="3">Uncharacterized protein</fullName>
    </submittedName>
</protein>
<dbReference type="RefSeq" id="XP_047781498.1">
    <property type="nucleotide sequence ID" value="XM_047928691.1"/>
</dbReference>
<evidence type="ECO:0000256" key="2">
    <source>
        <dbReference type="SAM" id="MobiDB-lite"/>
    </source>
</evidence>
<dbReference type="Proteomes" id="UP000814176">
    <property type="component" value="Unassembled WGS sequence"/>
</dbReference>
<feature type="region of interest" description="Disordered" evidence="2">
    <location>
        <begin position="85"/>
        <end position="107"/>
    </location>
</feature>
<sequence length="504" mass="56512">MRAIKSKASHVASKFAFGRDSKAAGPPVADKGCDIERPEPSLRDVPGGQNEPHSCPTDKNPSVYYETLGESPRRATTQHVRVADSDIMEPSSEETREQSQTQLTERENAQLRRKLADITRHSARLRQGRDEALREKTRLKQDLDKIVQENIGLQKRLHEMEQHAGSWKHEATRYRTERDAAHLDVEQVSRKEATQRREEALVKENAQLRTLLETRRRELQDAQHFMGTVDTYSESEVVEEVRSLNAEIFSLVRAIADGAEPDQDPHALPGAEENVMRLAVGQPFLGMLRSTDTRGDTILLEVAMQAAAAGYLAWIIRTWLMNDEGDSILTFVYKGIRDAENQSVAGQWRALTRKFAQILCLGSQQLEDRCNKGLSKMFGNSIALARMRSSPDSDPKEAIQILARKTLKIRHLIGEAMKSSEYEILLPQPGATFMAEDMEDIYSPKEGRRTESESHVLCCVALGLRRVEKVGEGLRSVTLVKPEVGLQTLLTDLNLADGDIGKVV</sequence>
<evidence type="ECO:0000256" key="1">
    <source>
        <dbReference type="SAM" id="Coils"/>
    </source>
</evidence>
<keyword evidence="1" id="KW-0175">Coiled coil</keyword>
<evidence type="ECO:0000313" key="3">
    <source>
        <dbReference type="EMBL" id="KAH9839848.1"/>
    </source>
</evidence>
<keyword evidence="4" id="KW-1185">Reference proteome</keyword>
<feature type="region of interest" description="Disordered" evidence="2">
    <location>
        <begin position="1"/>
        <end position="64"/>
    </location>
</feature>
<name>A0ABQ8KNW1_9APHY</name>
<accession>A0ABQ8KNW1</accession>